<dbReference type="GeneID" id="28986533"/>
<feature type="region of interest" description="Disordered" evidence="1">
    <location>
        <begin position="966"/>
        <end position="986"/>
    </location>
</feature>
<feature type="compositionally biased region" description="Low complexity" evidence="1">
    <location>
        <begin position="729"/>
        <end position="738"/>
    </location>
</feature>
<feature type="region of interest" description="Disordered" evidence="1">
    <location>
        <begin position="113"/>
        <end position="198"/>
    </location>
</feature>
<feature type="compositionally biased region" description="Polar residues" evidence="1">
    <location>
        <begin position="746"/>
        <end position="761"/>
    </location>
</feature>
<feature type="compositionally biased region" description="Basic residues" evidence="1">
    <location>
        <begin position="1170"/>
        <end position="1179"/>
    </location>
</feature>
<proteinExistence type="predicted"/>
<feature type="region of interest" description="Disordered" evidence="1">
    <location>
        <begin position="322"/>
        <end position="388"/>
    </location>
</feature>
<feature type="compositionally biased region" description="Low complexity" evidence="1">
    <location>
        <begin position="1109"/>
        <end position="1120"/>
    </location>
</feature>
<evidence type="ECO:0000313" key="2">
    <source>
        <dbReference type="EMBL" id="KLT44820.1"/>
    </source>
</evidence>
<organism evidence="2 3">
    <name type="scientific">Cutaneotrichosporon oleaginosum</name>
    <dbReference type="NCBI Taxonomy" id="879819"/>
    <lineage>
        <taxon>Eukaryota</taxon>
        <taxon>Fungi</taxon>
        <taxon>Dikarya</taxon>
        <taxon>Basidiomycota</taxon>
        <taxon>Agaricomycotina</taxon>
        <taxon>Tremellomycetes</taxon>
        <taxon>Trichosporonales</taxon>
        <taxon>Trichosporonaceae</taxon>
        <taxon>Cutaneotrichosporon</taxon>
    </lineage>
</organism>
<feature type="region of interest" description="Disordered" evidence="1">
    <location>
        <begin position="213"/>
        <end position="240"/>
    </location>
</feature>
<feature type="region of interest" description="Disordered" evidence="1">
    <location>
        <begin position="476"/>
        <end position="570"/>
    </location>
</feature>
<feature type="compositionally biased region" description="Acidic residues" evidence="1">
    <location>
        <begin position="330"/>
        <end position="351"/>
    </location>
</feature>
<feature type="region of interest" description="Disordered" evidence="1">
    <location>
        <begin position="729"/>
        <end position="786"/>
    </location>
</feature>
<dbReference type="RefSeq" id="XP_018281311.1">
    <property type="nucleotide sequence ID" value="XM_018425930.1"/>
</dbReference>
<sequence length="1320" mass="138660">MSAVSASATRAQLAGYEEPVESEDEWATVDLPEEMREAYGSHCVSSFAADDDRAVLGFQPLARAEDEALTEELDGVIGRLADPEPATPPTGPSIPDPLIELFEAFIYDSPVVDKQPKSPGVEHCTPPIAPSSPKPTSIQSEVTTCVRSSPLPPSSSTLPSTTSEAGVVPAAPVAPANDLSVKDTPPLPPNHDRSILSDQDGCYPFCGEYSARPSSTLQVEASTEAPAPSLEGRPSEGGVVDTLEMPVDHETPRFMAATTATPSPAESLREPDNIDAGSPEIAASRTAEESLATTDNGKDRLALPVAEAVSIIPAVSTPVSTPTAIPLTSDDSDGEWPEVEVEGATESEPEEFTSKHGVEDGTLTKDPVDEASEDNVQSITPSSPPCHGVADAEGINGELLLSSVATDTESADVCPDHGTFAVPLPREGVALDNSTPDDIRHKPAANETAVIPTPQPRSTILTNIAAPRALSDWLSHFVPPSPSPSDCTELAQTSTSHTPSTRVPSDSLPFSQSEGSADSAATATASRTSPEPDWHPGSLAQSDEGDNSSSSAQRRLGSPIRTSGAPAELEAAEISALSVCEPVSPPSVGTTPGNALTYAETDTSSETVSGDCHSSSEARVQPYHSSSPGGSSSSPPRPTNPSSSDGQSSTTTVLDYAPGSSLHPAAKAEAAATDGCLKTECASDVDQASSSISNLGGVGGDLPHANPCPFLHPDLDTVTTAAHVAGDAASQGSAGSKAPVLCRSAPSESRLTSSPTGQLSAADTVDTPGLNNLFPTHAHTLSGGAPRRLHDDFTEFNRPAVEGQTGSLPQLHPVYGVWGWPPTNVPCNPRSSLNLTLSSASRRASGSSPRESLVPAFLPRDLATSGRLRVVPHTSAIRHTVDCLEDQESPLSLHCTTSSEALRTIPLRPCPNGNGSFSGPVERVGHSAEVLKCWDDEGRYASEEDEVDDLIPMMSAVGLGRLGASPVPSSVDVPEKEAERKEDVHQAVRSPFVPILTTMPTNTTARPRRKRVVLSSTAAAGTSPTATRDKRSKLTRAPKFWKVPPGMATSSLPRTRNASKAQEAGKAQETSEETGPQEDPQAGDAQHPLGQPRSVKPSVETSRKRRRLSLTSRSTLSPAPDSDHPPAPTKRKRGSQTRTQPATSSSITEDTAEPEQSAADPSSDTAGPAFRRKRMRWSKKLVGTSPRGQAKIVSRPTASGKRTAAHKESGVLSNDTQRRKAASSSSMKTKAKTVRAEAGRAEVRASSPAQGKVKMSSNGYRLWTKEELEFFADFWHDWHAEHPGQTPGQDAGKLCVEAMKDAGYIRSAKSVLMRYRKDQP</sequence>
<feature type="compositionally biased region" description="Basic and acidic residues" evidence="1">
    <location>
        <begin position="973"/>
        <end position="986"/>
    </location>
</feature>
<feature type="compositionally biased region" description="Polar residues" evidence="1">
    <location>
        <begin position="484"/>
        <end position="512"/>
    </location>
</feature>
<reference evidence="2 3" key="1">
    <citation type="submission" date="2015-03" db="EMBL/GenBank/DDBJ databases">
        <title>Genomics and transcriptomics of the oil-accumulating basidiomycete yeast T. oleaginosus allow insights into substrate utilization and the diverse evolutionary trajectories of mating systems in fungi.</title>
        <authorList>
            <consortium name="DOE Joint Genome Institute"/>
            <person name="Kourist R."/>
            <person name="Kracht O."/>
            <person name="Bracharz F."/>
            <person name="Lipzen A."/>
            <person name="Nolan M."/>
            <person name="Ohm R."/>
            <person name="Grigoriev I."/>
            <person name="Sun S."/>
            <person name="Heitman J."/>
            <person name="Bruck T."/>
            <person name="Nowrousian M."/>
        </authorList>
    </citation>
    <scope>NUCLEOTIDE SEQUENCE [LARGE SCALE GENOMIC DNA]</scope>
    <source>
        <strain evidence="2 3">IBC0246</strain>
    </source>
</reference>
<feature type="compositionally biased region" description="Polar residues" evidence="1">
    <location>
        <begin position="1136"/>
        <end position="1149"/>
    </location>
</feature>
<feature type="region of interest" description="Disordered" evidence="1">
    <location>
        <begin position="425"/>
        <end position="458"/>
    </location>
</feature>
<feature type="compositionally biased region" description="Polar residues" evidence="1">
    <location>
        <begin position="587"/>
        <end position="618"/>
    </location>
</feature>
<feature type="compositionally biased region" description="Polar residues" evidence="1">
    <location>
        <begin position="1048"/>
        <end position="1060"/>
    </location>
</feature>
<feature type="region of interest" description="Disordered" evidence="1">
    <location>
        <begin position="998"/>
        <end position="1234"/>
    </location>
</feature>
<feature type="region of interest" description="Disordered" evidence="1">
    <location>
        <begin position="258"/>
        <end position="295"/>
    </location>
</feature>
<accession>A0A0J0XUS2</accession>
<feature type="compositionally biased region" description="Polar residues" evidence="1">
    <location>
        <begin position="134"/>
        <end position="147"/>
    </location>
</feature>
<dbReference type="Proteomes" id="UP000053611">
    <property type="component" value="Unassembled WGS sequence"/>
</dbReference>
<feature type="compositionally biased region" description="Low complexity" evidence="1">
    <location>
        <begin position="513"/>
        <end position="529"/>
    </location>
</feature>
<name>A0A0J0XUS2_9TREE</name>
<feature type="compositionally biased region" description="Low complexity" evidence="1">
    <location>
        <begin position="625"/>
        <end position="644"/>
    </location>
</feature>
<evidence type="ECO:0000256" key="1">
    <source>
        <dbReference type="SAM" id="MobiDB-lite"/>
    </source>
</evidence>
<keyword evidence="3" id="KW-1185">Reference proteome</keyword>
<feature type="compositionally biased region" description="Polar residues" evidence="1">
    <location>
        <begin position="1"/>
        <end position="10"/>
    </location>
</feature>
<feature type="region of interest" description="Disordered" evidence="1">
    <location>
        <begin position="583"/>
        <end position="660"/>
    </location>
</feature>
<feature type="compositionally biased region" description="Basic and acidic residues" evidence="1">
    <location>
        <begin position="352"/>
        <end position="368"/>
    </location>
</feature>
<feature type="compositionally biased region" description="Low complexity" evidence="1">
    <location>
        <begin position="1015"/>
        <end position="1026"/>
    </location>
</feature>
<evidence type="ECO:0000313" key="3">
    <source>
        <dbReference type="Proteomes" id="UP000053611"/>
    </source>
</evidence>
<gene>
    <name evidence="2" type="ORF">CC85DRAFT_310888</name>
</gene>
<feature type="region of interest" description="Disordered" evidence="1">
    <location>
        <begin position="1"/>
        <end position="25"/>
    </location>
</feature>
<protein>
    <submittedName>
        <fullName evidence="2">Uncharacterized protein</fullName>
    </submittedName>
</protein>
<feature type="compositionally biased region" description="Low complexity" evidence="1">
    <location>
        <begin position="154"/>
        <end position="176"/>
    </location>
</feature>
<dbReference type="EMBL" id="KQ087184">
    <property type="protein sequence ID" value="KLT44820.1"/>
    <property type="molecule type" value="Genomic_DNA"/>
</dbReference>